<dbReference type="Pfam" id="PF05175">
    <property type="entry name" value="MTS"/>
    <property type="match status" value="1"/>
</dbReference>
<dbReference type="InterPro" id="IPR050320">
    <property type="entry name" value="N5-glutamine_MTase"/>
</dbReference>
<keyword evidence="2 7" id="KW-0489">Methyltransferase</keyword>
<evidence type="ECO:0000256" key="1">
    <source>
        <dbReference type="ARBA" id="ARBA00012771"/>
    </source>
</evidence>
<dbReference type="RefSeq" id="WP_100609081.1">
    <property type="nucleotide sequence ID" value="NZ_CP024962.1"/>
</dbReference>
<keyword evidence="3 7" id="KW-0808">Transferase</keyword>
<organism evidence="7 8">
    <name type="scientific">Entomoplasma freundtii</name>
    <dbReference type="NCBI Taxonomy" id="74700"/>
    <lineage>
        <taxon>Bacteria</taxon>
        <taxon>Bacillati</taxon>
        <taxon>Mycoplasmatota</taxon>
        <taxon>Mollicutes</taxon>
        <taxon>Entomoplasmatales</taxon>
        <taxon>Entomoplasmataceae</taxon>
        <taxon>Entomoplasma</taxon>
    </lineage>
</organism>
<gene>
    <name evidence="7" type="primary">prmC</name>
    <name evidence="7" type="ORF">EFREU_v1c00920</name>
</gene>
<dbReference type="InterPro" id="IPR029063">
    <property type="entry name" value="SAM-dependent_MTases_sf"/>
</dbReference>
<dbReference type="AlphaFoldDB" id="A0A2K8NQL9"/>
<dbReference type="KEGG" id="efr:EFREU_v1c00920"/>
<reference evidence="7 8" key="1">
    <citation type="submission" date="2017-11" db="EMBL/GenBank/DDBJ databases">
        <title>Genome sequence of Entomoplasma freundtii BARC 318 (ATCC 51999).</title>
        <authorList>
            <person name="Lo W.-S."/>
            <person name="Gasparich G.E."/>
            <person name="Kuo C.-H."/>
        </authorList>
    </citation>
    <scope>NUCLEOTIDE SEQUENCE [LARGE SCALE GENOMIC DNA]</scope>
    <source>
        <strain evidence="7 8">BARC 318</strain>
    </source>
</reference>
<keyword evidence="4" id="KW-0949">S-adenosyl-L-methionine</keyword>
<dbReference type="PANTHER" id="PTHR18895:SF74">
    <property type="entry name" value="MTRF1L RELEASE FACTOR GLUTAMINE METHYLTRANSFERASE"/>
    <property type="match status" value="1"/>
</dbReference>
<feature type="domain" description="Methyltransferase small" evidence="6">
    <location>
        <begin position="92"/>
        <end position="191"/>
    </location>
</feature>
<protein>
    <recommendedName>
        <fullName evidence="1">peptide chain release factor N(5)-glutamine methyltransferase</fullName>
        <ecNumber evidence="1">2.1.1.297</ecNumber>
    </recommendedName>
</protein>
<evidence type="ECO:0000256" key="5">
    <source>
        <dbReference type="ARBA" id="ARBA00048391"/>
    </source>
</evidence>
<evidence type="ECO:0000256" key="4">
    <source>
        <dbReference type="ARBA" id="ARBA00022691"/>
    </source>
</evidence>
<dbReference type="InterPro" id="IPR007848">
    <property type="entry name" value="Small_mtfrase_dom"/>
</dbReference>
<dbReference type="InterPro" id="IPR004556">
    <property type="entry name" value="HemK-like"/>
</dbReference>
<dbReference type="Proteomes" id="UP000232222">
    <property type="component" value="Chromosome"/>
</dbReference>
<dbReference type="Gene3D" id="3.40.50.150">
    <property type="entry name" value="Vaccinia Virus protein VP39"/>
    <property type="match status" value="1"/>
</dbReference>
<dbReference type="NCBIfam" id="TIGR00536">
    <property type="entry name" value="hemK_fam"/>
    <property type="match status" value="1"/>
</dbReference>
<dbReference type="CDD" id="cd02440">
    <property type="entry name" value="AdoMet_MTases"/>
    <property type="match status" value="1"/>
</dbReference>
<dbReference type="NCBIfam" id="TIGR03534">
    <property type="entry name" value="RF_mod_PrmC"/>
    <property type="match status" value="1"/>
</dbReference>
<evidence type="ECO:0000313" key="8">
    <source>
        <dbReference type="Proteomes" id="UP000232222"/>
    </source>
</evidence>
<keyword evidence="8" id="KW-1185">Reference proteome</keyword>
<evidence type="ECO:0000256" key="3">
    <source>
        <dbReference type="ARBA" id="ARBA00022679"/>
    </source>
</evidence>
<dbReference type="InterPro" id="IPR019874">
    <property type="entry name" value="RF_methyltr_PrmC"/>
</dbReference>
<dbReference type="SUPFAM" id="SSF53335">
    <property type="entry name" value="S-adenosyl-L-methionine-dependent methyltransferases"/>
    <property type="match status" value="1"/>
</dbReference>
<evidence type="ECO:0000256" key="2">
    <source>
        <dbReference type="ARBA" id="ARBA00022603"/>
    </source>
</evidence>
<evidence type="ECO:0000313" key="7">
    <source>
        <dbReference type="EMBL" id="ATZ16119.1"/>
    </source>
</evidence>
<sequence>MTYQKAFWELKKTFSDFNDGLIYQILEFLSGENKTWLIENWEKPMTNLAKFAEIYKLLLSGYPFAYISKNKTFLGHDFYVDESVLIPRDETELLVQEATKWLKQYPDCKVLDLCSGSGIIGLTIKMNHPGCQVTLSDLSAPAQIIAAKNAQKLNLDVAFLTGDFLEPSLENHQKYNLITCNPPYVDKTDKEVGASTIFEPEMALYPPDLSQPLYFYEILFRDVFKIINKGKPFALLLEFGYDQKEKIEKIIFRTSWLKGSNITFFQDWAGKWRFVKIEGELKE</sequence>
<accession>A0A2K8NQL9</accession>
<comment type="catalytic activity">
    <reaction evidence="5">
        <text>L-glutaminyl-[peptide chain release factor] + S-adenosyl-L-methionine = N(5)-methyl-L-glutaminyl-[peptide chain release factor] + S-adenosyl-L-homocysteine + H(+)</text>
        <dbReference type="Rhea" id="RHEA:42896"/>
        <dbReference type="Rhea" id="RHEA-COMP:10271"/>
        <dbReference type="Rhea" id="RHEA-COMP:10272"/>
        <dbReference type="ChEBI" id="CHEBI:15378"/>
        <dbReference type="ChEBI" id="CHEBI:30011"/>
        <dbReference type="ChEBI" id="CHEBI:57856"/>
        <dbReference type="ChEBI" id="CHEBI:59789"/>
        <dbReference type="ChEBI" id="CHEBI:61891"/>
        <dbReference type="EC" id="2.1.1.297"/>
    </reaction>
</comment>
<dbReference type="EMBL" id="CP024962">
    <property type="protein sequence ID" value="ATZ16119.1"/>
    <property type="molecule type" value="Genomic_DNA"/>
</dbReference>
<dbReference type="GO" id="GO:0102559">
    <property type="term" value="F:peptide chain release factor N(5)-glutamine methyltransferase activity"/>
    <property type="evidence" value="ECO:0007669"/>
    <property type="project" value="UniProtKB-EC"/>
</dbReference>
<dbReference type="GO" id="GO:0032259">
    <property type="term" value="P:methylation"/>
    <property type="evidence" value="ECO:0007669"/>
    <property type="project" value="UniProtKB-KW"/>
</dbReference>
<dbReference type="PANTHER" id="PTHR18895">
    <property type="entry name" value="HEMK METHYLTRANSFERASE"/>
    <property type="match status" value="1"/>
</dbReference>
<evidence type="ECO:0000259" key="6">
    <source>
        <dbReference type="Pfam" id="PF05175"/>
    </source>
</evidence>
<proteinExistence type="predicted"/>
<dbReference type="OrthoDB" id="9800643at2"/>
<dbReference type="EC" id="2.1.1.297" evidence="1"/>
<name>A0A2K8NQL9_9MOLU</name>